<evidence type="ECO:0000259" key="6">
    <source>
        <dbReference type="Pfam" id="PF03738"/>
    </source>
</evidence>
<name>A0A1W1CKW7_9ZZZZ</name>
<accession>A0A1W1CKW7</accession>
<organism evidence="7">
    <name type="scientific">hydrothermal vent metagenome</name>
    <dbReference type="NCBI Taxonomy" id="652676"/>
    <lineage>
        <taxon>unclassified sequences</taxon>
        <taxon>metagenomes</taxon>
        <taxon>ecological metagenomes</taxon>
    </lineage>
</organism>
<reference evidence="7" key="1">
    <citation type="submission" date="2016-10" db="EMBL/GenBank/DDBJ databases">
        <authorList>
            <person name="de Groot N.N."/>
        </authorList>
    </citation>
    <scope>NUCLEOTIDE SEQUENCE</scope>
</reference>
<evidence type="ECO:0000256" key="2">
    <source>
        <dbReference type="ARBA" id="ARBA00022723"/>
    </source>
</evidence>
<dbReference type="InterPro" id="IPR005494">
    <property type="entry name" value="GSPS_pre-ATP-grasp-like_dom"/>
</dbReference>
<keyword evidence="5" id="KW-0460">Magnesium</keyword>
<keyword evidence="1 7" id="KW-0436">Ligase</keyword>
<dbReference type="EMBL" id="FPHF01000092">
    <property type="protein sequence ID" value="SFV66466.1"/>
    <property type="molecule type" value="Genomic_DNA"/>
</dbReference>
<evidence type="ECO:0000256" key="5">
    <source>
        <dbReference type="ARBA" id="ARBA00022842"/>
    </source>
</evidence>
<dbReference type="GO" id="GO:0046872">
    <property type="term" value="F:metal ion binding"/>
    <property type="evidence" value="ECO:0007669"/>
    <property type="project" value="UniProtKB-KW"/>
</dbReference>
<dbReference type="Gene3D" id="3.30.1490.330">
    <property type="match status" value="1"/>
</dbReference>
<keyword evidence="3" id="KW-0547">Nucleotide-binding</keyword>
<dbReference type="GO" id="GO:0008885">
    <property type="term" value="F:glutathionylspermidine synthase activity"/>
    <property type="evidence" value="ECO:0007669"/>
    <property type="project" value="UniProtKB-EC"/>
</dbReference>
<dbReference type="EC" id="6.3.1.8" evidence="7"/>
<evidence type="ECO:0000256" key="3">
    <source>
        <dbReference type="ARBA" id="ARBA00022741"/>
    </source>
</evidence>
<evidence type="ECO:0000256" key="4">
    <source>
        <dbReference type="ARBA" id="ARBA00022840"/>
    </source>
</evidence>
<proteinExistence type="predicted"/>
<protein>
    <submittedName>
        <fullName evidence="7">Similarity with glutathionylspermidine synthase, group 2</fullName>
        <ecNumber evidence="7">6.3.1.8</ecNumber>
    </submittedName>
</protein>
<dbReference type="SUPFAM" id="SSF52440">
    <property type="entry name" value="PreATP-grasp domain"/>
    <property type="match status" value="1"/>
</dbReference>
<evidence type="ECO:0000256" key="1">
    <source>
        <dbReference type="ARBA" id="ARBA00022598"/>
    </source>
</evidence>
<feature type="domain" description="Glutathionylspermidine synthase pre-ATP-grasp-like" evidence="6">
    <location>
        <begin position="12"/>
        <end position="370"/>
    </location>
</feature>
<dbReference type="InterPro" id="IPR016185">
    <property type="entry name" value="PreATP-grasp_dom_sf"/>
</dbReference>
<dbReference type="Pfam" id="PF03738">
    <property type="entry name" value="GSP_synth"/>
    <property type="match status" value="1"/>
</dbReference>
<dbReference type="GO" id="GO:0005524">
    <property type="term" value="F:ATP binding"/>
    <property type="evidence" value="ECO:0007669"/>
    <property type="project" value="UniProtKB-KW"/>
</dbReference>
<gene>
    <name evidence="7" type="ORF">MNB_SM-4-1200</name>
</gene>
<dbReference type="SUPFAM" id="SSF56059">
    <property type="entry name" value="Glutathione synthetase ATP-binding domain-like"/>
    <property type="match status" value="1"/>
</dbReference>
<evidence type="ECO:0000313" key="7">
    <source>
        <dbReference type="EMBL" id="SFV66466.1"/>
    </source>
</evidence>
<keyword evidence="2" id="KW-0479">Metal-binding</keyword>
<sequence length="372" mass="42829">MPKFVQIQGIEKTHLEQMGFSWHKDEDGEYIVRDKLIQVTHKEADAYVNAANAIYKMYEVGAQYVIDNNLFEALDIPPSLIEPIKKSWINERDNHLYGRFDLSGGIDGKEIKLIEFNADTPTLLLETAVIQWMILESSNLTNPQQFNKIYESISKKFKNISLSKKADFSKFLFSSIKNVDEESETTKLLLNMAKDAGLLTHFSYLEDIGFLDDKVVDELENTYDFWFKLYPWEEMLEPQDGLTTSILNPAFTLLYQSKGMLAILYELFPDSPYLLKTSFEPIKEKYVKKRMFGREGANIDIVENGKVLKHTDGIYEEYKAVYQEYVSFVKDSDANHYQAGVFYSDGACGLGFRRGAEILDDMSQFIGHIIKS</sequence>
<dbReference type="AlphaFoldDB" id="A0A1W1CKW7"/>
<keyword evidence="4" id="KW-0067">ATP-binding</keyword>